<reference evidence="13 14" key="1">
    <citation type="submission" date="2019-07" db="EMBL/GenBank/DDBJ databases">
        <title>Genomic analysis of Lentibacillus sp. NKC851-2.</title>
        <authorList>
            <person name="Oh Y.J."/>
        </authorList>
    </citation>
    <scope>NUCLEOTIDE SEQUENCE [LARGE SCALE GENOMIC DNA]</scope>
    <source>
        <strain evidence="13 14">NKC851-2</strain>
    </source>
</reference>
<evidence type="ECO:0000256" key="5">
    <source>
        <dbReference type="ARBA" id="ARBA00022741"/>
    </source>
</evidence>
<dbReference type="EC" id="3.1.21.3" evidence="11"/>
<evidence type="ECO:0000256" key="7">
    <source>
        <dbReference type="ARBA" id="ARBA00022759"/>
    </source>
</evidence>
<evidence type="ECO:0000256" key="6">
    <source>
        <dbReference type="ARBA" id="ARBA00022747"/>
    </source>
</evidence>
<dbReference type="Pfam" id="PF18766">
    <property type="entry name" value="SWI2_SNF2"/>
    <property type="match status" value="1"/>
</dbReference>
<dbReference type="AlphaFoldDB" id="A0A549YIQ8"/>
<dbReference type="GO" id="GO:0005524">
    <property type="term" value="F:ATP binding"/>
    <property type="evidence" value="ECO:0007669"/>
    <property type="project" value="UniProtKB-KW"/>
</dbReference>
<dbReference type="GO" id="GO:0003677">
    <property type="term" value="F:DNA binding"/>
    <property type="evidence" value="ECO:0007669"/>
    <property type="project" value="UniProtKB-KW"/>
</dbReference>
<dbReference type="SUPFAM" id="SSF52540">
    <property type="entry name" value="P-loop containing nucleoside triphosphate hydrolases"/>
    <property type="match status" value="2"/>
</dbReference>
<dbReference type="Pfam" id="PF11867">
    <property type="entry name" value="T1RH-like_C"/>
    <property type="match status" value="1"/>
</dbReference>
<dbReference type="InterPro" id="IPR007409">
    <property type="entry name" value="Restrct_endonuc_type1_HsdR_N"/>
</dbReference>
<evidence type="ECO:0000256" key="2">
    <source>
        <dbReference type="ARBA" id="ARBA00008598"/>
    </source>
</evidence>
<comment type="catalytic activity">
    <reaction evidence="1 11">
        <text>Endonucleolytic cleavage of DNA to give random double-stranded fragments with terminal 5'-phosphates, ATP is simultaneously hydrolyzed.</text>
        <dbReference type="EC" id="3.1.21.3"/>
    </reaction>
</comment>
<dbReference type="CDD" id="cd22332">
    <property type="entry name" value="HsdR_N"/>
    <property type="match status" value="1"/>
</dbReference>
<keyword evidence="5 11" id="KW-0547">Nucleotide-binding</keyword>
<keyword evidence="4" id="KW-0540">Nuclease</keyword>
<dbReference type="Pfam" id="PF04313">
    <property type="entry name" value="HSDR_N"/>
    <property type="match status" value="1"/>
</dbReference>
<dbReference type="InterPro" id="IPR055180">
    <property type="entry name" value="HsdR_RecA-like_helicase_dom_2"/>
</dbReference>
<keyword evidence="7 13" id="KW-0255">Endonuclease</keyword>
<dbReference type="InterPro" id="IPR021810">
    <property type="entry name" value="T1RH-like_C"/>
</dbReference>
<dbReference type="Pfam" id="PF22679">
    <property type="entry name" value="T1R_D3-like"/>
    <property type="match status" value="1"/>
</dbReference>
<dbReference type="CDD" id="cd18800">
    <property type="entry name" value="SF2_C_EcoR124I-like"/>
    <property type="match status" value="1"/>
</dbReference>
<accession>A0A549YIQ8</accession>
<dbReference type="InterPro" id="IPR051268">
    <property type="entry name" value="Type-I_R_enzyme_R_subunit"/>
</dbReference>
<dbReference type="SMART" id="SM00487">
    <property type="entry name" value="DEXDc"/>
    <property type="match status" value="1"/>
</dbReference>
<comment type="similarity">
    <text evidence="2 11">Belongs to the HsdR family.</text>
</comment>
<dbReference type="PANTHER" id="PTHR30195">
    <property type="entry name" value="TYPE I SITE-SPECIFIC DEOXYRIBONUCLEASE PROTEIN SUBUNIT M AND R"/>
    <property type="match status" value="1"/>
</dbReference>
<dbReference type="GO" id="GO:0009035">
    <property type="term" value="F:type I site-specific deoxyribonuclease activity"/>
    <property type="evidence" value="ECO:0007669"/>
    <property type="project" value="UniProtKB-EC"/>
</dbReference>
<dbReference type="Gene3D" id="3.40.50.300">
    <property type="entry name" value="P-loop containing nucleotide triphosphate hydrolases"/>
    <property type="match status" value="2"/>
</dbReference>
<evidence type="ECO:0000256" key="10">
    <source>
        <dbReference type="ARBA" id="ARBA00023125"/>
    </source>
</evidence>
<dbReference type="InterPro" id="IPR027417">
    <property type="entry name" value="P-loop_NTPase"/>
</dbReference>
<dbReference type="InterPro" id="IPR014001">
    <property type="entry name" value="Helicase_ATP-bd"/>
</dbReference>
<dbReference type="InterPro" id="IPR040980">
    <property type="entry name" value="SWI2_SNF2"/>
</dbReference>
<evidence type="ECO:0000256" key="4">
    <source>
        <dbReference type="ARBA" id="ARBA00022722"/>
    </source>
</evidence>
<gene>
    <name evidence="13" type="ORF">FH966_08805</name>
</gene>
<sequence>MSMTQDWNEQGLVESRVIDHLKRLGYTHVHGATLEAERSTQAEVVLRKRFADALKRLNPWLSDNNLNKVTRSVTHMDATSVMEANEAFHELLINHLSVHQDLGKGRKSQTVKLIDFDNVDNNEFLVVDQFSITNAIGTIRPDVMIFVNGLPLVIIECKSPTLPPDDQIAEGVKQLHRYQRENEQLFYYNQFLIATSNDRARAGTIGARLQHYSDWKDPYPKTAADLGVNPSAQDKLLEGVLTKAHLFDIMQNFIVYEPADGKIIKKMGRYQQYRAVNKAVRRMLQADDPKNRGGVVWATQGSGKSLAMVFLATKLRRLEQLANPTIVVVTDRQDLDRQITNTFRACGFPNPQQAESVEELKTLLQQGPGTTVMTLVQKFQEAEGGDGYPELTRSENVIVMVDESHRTQYSTLAMNMRLAMPNATYIGFTGTPIDKDDKSTFRTFGPYIDKYTIEQAVEDGATVPIFYEARMVDLHVQGESIDALFDRYFRDYSDEDRERIKQKYATDDVITASPKRIRSIVLDMIDHYERYIRPNGFKAQVVAVSREAAVTYKQMLDELSDYESKVIISAGHNDDEEMKAYHLSKQEEKQVIKRFKQSMDEDPLSFLIVCDKLLTGFDAPIEQVMYLDKPLKEHNLLQAIARTNRTYDKKSYGLIVDYYGVSRFLEEALGIFHEDDIKGAMHEIDEEIPRLEARHRQAMRFFDYINKENLEACLQVLEPEDIRNEFDTAFKKFSESMDMVLPNPKAKNFVDDLKWLGKIRKLAKSRFHVETGMDISDCGAKVKELIEEHVYATTPHVLVEPIDILSTRFDDKLDEMDTPEAKAAEMEHAIKHEIRIKLDENPVLYTSLKERLEELIEKRKERQLTIEERLEAYRDVIDRMRTNAEEGAAHGFTPEQYPFYQMLEQALDGFEEENVKELTHIITEIIQDNAVIDWTFKDDVKREMRKRIKRQLRASNCPSKQVEHLARQLMELAEVHYKHIAG</sequence>
<dbReference type="GO" id="GO:0009307">
    <property type="term" value="P:DNA restriction-modification system"/>
    <property type="evidence" value="ECO:0007669"/>
    <property type="project" value="UniProtKB-KW"/>
</dbReference>
<proteinExistence type="inferred from homology"/>
<dbReference type="PANTHER" id="PTHR30195:SF15">
    <property type="entry name" value="TYPE I RESTRICTION ENZYME HINDI ENDONUCLEASE SUBUNIT"/>
    <property type="match status" value="1"/>
</dbReference>
<keyword evidence="8 11" id="KW-0378">Hydrolase</keyword>
<comment type="subunit">
    <text evidence="3 11">The type I restriction/modification system is composed of three polypeptides R, M and S.</text>
</comment>
<evidence type="ECO:0000256" key="11">
    <source>
        <dbReference type="RuleBase" id="RU364115"/>
    </source>
</evidence>
<evidence type="ECO:0000259" key="12">
    <source>
        <dbReference type="PROSITE" id="PS51192"/>
    </source>
</evidence>
<evidence type="ECO:0000256" key="8">
    <source>
        <dbReference type="ARBA" id="ARBA00022801"/>
    </source>
</evidence>
<evidence type="ECO:0000313" key="14">
    <source>
        <dbReference type="Proteomes" id="UP000319280"/>
    </source>
</evidence>
<keyword evidence="6 11" id="KW-0680">Restriction system</keyword>
<keyword evidence="14" id="KW-1185">Reference proteome</keyword>
<dbReference type="InterPro" id="IPR004473">
    <property type="entry name" value="Restrct_endonuc_typeI_HsdR"/>
</dbReference>
<dbReference type="CDD" id="cd18030">
    <property type="entry name" value="DEXHc_RE_I_HsdR"/>
    <property type="match status" value="1"/>
</dbReference>
<comment type="function">
    <text evidence="11">Subunit R is required for both nuclease and ATPase activities, but not for modification.</text>
</comment>
<dbReference type="PROSITE" id="PS51192">
    <property type="entry name" value="HELICASE_ATP_BIND_1"/>
    <property type="match status" value="1"/>
</dbReference>
<protein>
    <recommendedName>
        <fullName evidence="11">Type I restriction enzyme endonuclease subunit</fullName>
        <shortName evidence="11">R protein</shortName>
        <ecNumber evidence="11">3.1.21.3</ecNumber>
    </recommendedName>
    <alternativeName>
        <fullName evidence="11">Type-1 restriction enzyme R protein</fullName>
    </alternativeName>
</protein>
<name>A0A549YIQ8_9BACI</name>
<dbReference type="RefSeq" id="WP_142790848.1">
    <property type="nucleotide sequence ID" value="NZ_VJMZ01000001.1"/>
</dbReference>
<keyword evidence="9 11" id="KW-0067">ATP-binding</keyword>
<comment type="caution">
    <text evidence="13">The sequence shown here is derived from an EMBL/GenBank/DDBJ whole genome shotgun (WGS) entry which is preliminary data.</text>
</comment>
<dbReference type="Gene3D" id="3.90.1570.50">
    <property type="match status" value="1"/>
</dbReference>
<organism evidence="13 14">
    <name type="scientific">Lentibacillus cibarius</name>
    <dbReference type="NCBI Taxonomy" id="2583219"/>
    <lineage>
        <taxon>Bacteria</taxon>
        <taxon>Bacillati</taxon>
        <taxon>Bacillota</taxon>
        <taxon>Bacilli</taxon>
        <taxon>Bacillales</taxon>
        <taxon>Bacillaceae</taxon>
        <taxon>Lentibacillus</taxon>
    </lineage>
</organism>
<feature type="domain" description="Helicase ATP-binding" evidence="12">
    <location>
        <begin position="285"/>
        <end position="450"/>
    </location>
</feature>
<evidence type="ECO:0000256" key="3">
    <source>
        <dbReference type="ARBA" id="ARBA00011296"/>
    </source>
</evidence>
<evidence type="ECO:0000256" key="1">
    <source>
        <dbReference type="ARBA" id="ARBA00000851"/>
    </source>
</evidence>
<dbReference type="NCBIfam" id="TIGR00348">
    <property type="entry name" value="hsdR"/>
    <property type="match status" value="1"/>
</dbReference>
<evidence type="ECO:0000313" key="13">
    <source>
        <dbReference type="EMBL" id="TRM11769.1"/>
    </source>
</evidence>
<evidence type="ECO:0000256" key="9">
    <source>
        <dbReference type="ARBA" id="ARBA00022840"/>
    </source>
</evidence>
<dbReference type="Proteomes" id="UP000319280">
    <property type="component" value="Unassembled WGS sequence"/>
</dbReference>
<dbReference type="EMBL" id="VJMZ01000001">
    <property type="protein sequence ID" value="TRM11769.1"/>
    <property type="molecule type" value="Genomic_DNA"/>
</dbReference>
<keyword evidence="10 11" id="KW-0238">DNA-binding</keyword>